<accession>A0A383DH69</accession>
<proteinExistence type="predicted"/>
<dbReference type="EMBL" id="UINC01217292">
    <property type="protein sequence ID" value="SVE43827.1"/>
    <property type="molecule type" value="Genomic_DNA"/>
</dbReference>
<evidence type="ECO:0000313" key="1">
    <source>
        <dbReference type="EMBL" id="SVE43827.1"/>
    </source>
</evidence>
<sequence length="58" mass="6195">VVSDCMVQWGWASVGTLKQFVFLDTFPAAEMLSGLGHPSVLGFHDRAHAADTVHIGLA</sequence>
<gene>
    <name evidence="1" type="ORF">METZ01_LOCUS496681</name>
</gene>
<feature type="non-terminal residue" evidence="1">
    <location>
        <position position="1"/>
    </location>
</feature>
<reference evidence="1" key="1">
    <citation type="submission" date="2018-05" db="EMBL/GenBank/DDBJ databases">
        <authorList>
            <person name="Lanie J.A."/>
            <person name="Ng W.-L."/>
            <person name="Kazmierczak K.M."/>
            <person name="Andrzejewski T.M."/>
            <person name="Davidsen T.M."/>
            <person name="Wayne K.J."/>
            <person name="Tettelin H."/>
            <person name="Glass J.I."/>
            <person name="Rusch D."/>
            <person name="Podicherti R."/>
            <person name="Tsui H.-C.T."/>
            <person name="Winkler M.E."/>
        </authorList>
    </citation>
    <scope>NUCLEOTIDE SEQUENCE</scope>
</reference>
<dbReference type="AlphaFoldDB" id="A0A383DH69"/>
<organism evidence="1">
    <name type="scientific">marine metagenome</name>
    <dbReference type="NCBI Taxonomy" id="408172"/>
    <lineage>
        <taxon>unclassified sequences</taxon>
        <taxon>metagenomes</taxon>
        <taxon>ecological metagenomes</taxon>
    </lineage>
</organism>
<name>A0A383DH69_9ZZZZ</name>
<protein>
    <submittedName>
        <fullName evidence="1">Uncharacterized protein</fullName>
    </submittedName>
</protein>